<dbReference type="FunFam" id="3.10.310.10:FF:000001">
    <property type="entry name" value="Diaminopimelate epimerase"/>
    <property type="match status" value="1"/>
</dbReference>
<comment type="subcellular location">
    <subcellularLocation>
        <location evidence="9">Cytoplasm</location>
    </subcellularLocation>
</comment>
<dbReference type="PROSITE" id="PS01326">
    <property type="entry name" value="DAP_EPIMERASE"/>
    <property type="match status" value="1"/>
</dbReference>
<comment type="catalytic activity">
    <reaction evidence="8 9">
        <text>(2S,6S)-2,6-diaminopimelate = meso-2,6-diaminopimelate</text>
        <dbReference type="Rhea" id="RHEA:15393"/>
        <dbReference type="ChEBI" id="CHEBI:57609"/>
        <dbReference type="ChEBI" id="CHEBI:57791"/>
        <dbReference type="EC" id="5.1.1.7"/>
    </reaction>
</comment>
<keyword evidence="5 9" id="KW-0028">Amino-acid biosynthesis</keyword>
<accession>A0A220VCV3</accession>
<dbReference type="RefSeq" id="WP_089073086.1">
    <property type="nucleotide sequence ID" value="NZ_CBCSAM010000010.1"/>
</dbReference>
<dbReference type="GO" id="GO:0005829">
    <property type="term" value="C:cytosol"/>
    <property type="evidence" value="ECO:0007669"/>
    <property type="project" value="TreeGrafter"/>
</dbReference>
<proteinExistence type="inferred from homology"/>
<feature type="active site" evidence="10">
    <location>
        <position position="75"/>
    </location>
</feature>
<comment type="function">
    <text evidence="9">Catalyzes the stereoinversion of LL-2,6-diaminopimelate (L,L-DAP) to meso-diaminopimelate (meso-DAP), a precursor of L-lysine and an essential component of the bacterial peptidoglycan.</text>
</comment>
<sequence>MRVNFSKMHGLGNDFMVVDCITQNVFFSKDMIKRLGNRNTGVGFDQLLLVEAPYDPDIDFNYRIFNVDGSEVEQCGNGARCFASFVRRKGLSNKKNIKVSTKSGKYVLTIQPDKSVKVNMGKPIFEPEKIPFQATKKENTYIIREQGETIFFSVVSMGNPHAVITVNDIKNCNFNKVGKILESHHRFPNKVNVGFMQIISDNFIKLRVYERGVGETFACGSGACAAVAIGQSNNLLESKVRVELLGGTLDIMKDCSSDSIFLIGEAKHVFDGFLNI</sequence>
<dbReference type="OrthoDB" id="9805408at2"/>
<evidence type="ECO:0000313" key="12">
    <source>
        <dbReference type="Proteomes" id="UP000242175"/>
    </source>
</evidence>
<keyword evidence="6 9" id="KW-0457">Lysine biosynthesis</keyword>
<comment type="subunit">
    <text evidence="9">Homodimer.</text>
</comment>
<evidence type="ECO:0000256" key="4">
    <source>
        <dbReference type="ARBA" id="ARBA00022490"/>
    </source>
</evidence>
<feature type="active site" description="Proton donor" evidence="9">
    <location>
        <position position="75"/>
    </location>
</feature>
<dbReference type="SUPFAM" id="SSF54506">
    <property type="entry name" value="Diaminopimelate epimerase-like"/>
    <property type="match status" value="2"/>
</dbReference>
<evidence type="ECO:0000256" key="9">
    <source>
        <dbReference type="HAMAP-Rule" id="MF_00197"/>
    </source>
</evidence>
<feature type="binding site" evidence="9">
    <location>
        <begin position="76"/>
        <end position="77"/>
    </location>
    <ligand>
        <name>substrate</name>
    </ligand>
</feature>
<protein>
    <recommendedName>
        <fullName evidence="3 9">Diaminopimelate epimerase</fullName>
        <shortName evidence="9">DAP epimerase</shortName>
        <ecNumber evidence="3 9">5.1.1.7</ecNumber>
    </recommendedName>
    <alternativeName>
        <fullName evidence="9">PLP-independent amino acid racemase</fullName>
    </alternativeName>
</protein>
<name>A0A220VCV3_9GAMM</name>
<dbReference type="KEGG" id="pmai:CF386_03575"/>
<evidence type="ECO:0000256" key="8">
    <source>
        <dbReference type="ARBA" id="ARBA00051712"/>
    </source>
</evidence>
<dbReference type="EC" id="5.1.1.7" evidence="3 9"/>
<feature type="binding site" evidence="9">
    <location>
        <begin position="220"/>
        <end position="221"/>
    </location>
    <ligand>
        <name>substrate</name>
    </ligand>
</feature>
<keyword evidence="7 9" id="KW-0413">Isomerase</keyword>
<reference evidence="11 12" key="1">
    <citation type="journal article" date="2016" name="Int. J. Syst. Evol. Microbiol.">
        <title>Paraphotobacterium marinum gen. nov., sp. nov., a member of the family Vibrionaceae, isolated from surface seawater.</title>
        <authorList>
            <person name="Huang Z."/>
            <person name="Dong C."/>
            <person name="Shao Z."/>
        </authorList>
    </citation>
    <scope>NUCLEOTIDE SEQUENCE [LARGE SCALE GENOMIC DNA]</scope>
    <source>
        <strain evidence="11 12">NSCS20N07D</strain>
    </source>
</reference>
<evidence type="ECO:0000256" key="1">
    <source>
        <dbReference type="ARBA" id="ARBA00005196"/>
    </source>
</evidence>
<dbReference type="Proteomes" id="UP000242175">
    <property type="component" value="Chromosome large"/>
</dbReference>
<organism evidence="11 12">
    <name type="scientific">Paraphotobacterium marinum</name>
    <dbReference type="NCBI Taxonomy" id="1755811"/>
    <lineage>
        <taxon>Bacteria</taxon>
        <taxon>Pseudomonadati</taxon>
        <taxon>Pseudomonadota</taxon>
        <taxon>Gammaproteobacteria</taxon>
        <taxon>Vibrionales</taxon>
        <taxon>Vibrionaceae</taxon>
        <taxon>Paraphotobacterium</taxon>
    </lineage>
</organism>
<dbReference type="Gene3D" id="3.10.310.10">
    <property type="entry name" value="Diaminopimelate Epimerase, Chain A, domain 1"/>
    <property type="match status" value="2"/>
</dbReference>
<evidence type="ECO:0000256" key="6">
    <source>
        <dbReference type="ARBA" id="ARBA00023154"/>
    </source>
</evidence>
<feature type="binding site" evidence="9">
    <location>
        <position position="192"/>
    </location>
    <ligand>
        <name>substrate</name>
    </ligand>
</feature>
<evidence type="ECO:0000256" key="10">
    <source>
        <dbReference type="PROSITE-ProRule" id="PRU10125"/>
    </source>
</evidence>
<dbReference type="PANTHER" id="PTHR31689">
    <property type="entry name" value="DIAMINOPIMELATE EPIMERASE, CHLOROPLASTIC"/>
    <property type="match status" value="1"/>
</dbReference>
<feature type="active site" description="Proton acceptor" evidence="9">
    <location>
        <position position="219"/>
    </location>
</feature>
<dbReference type="InterPro" id="IPR018510">
    <property type="entry name" value="DAP_epimerase_AS"/>
</dbReference>
<feature type="binding site" evidence="9">
    <location>
        <position position="46"/>
    </location>
    <ligand>
        <name>substrate</name>
    </ligand>
</feature>
<evidence type="ECO:0000256" key="5">
    <source>
        <dbReference type="ARBA" id="ARBA00022605"/>
    </source>
</evidence>
<evidence type="ECO:0000256" key="3">
    <source>
        <dbReference type="ARBA" id="ARBA00013080"/>
    </source>
</evidence>
<gene>
    <name evidence="9" type="primary">dapF</name>
    <name evidence="11" type="ORF">CF386_03575</name>
</gene>
<keyword evidence="4 9" id="KW-0963">Cytoplasm</keyword>
<dbReference type="HAMAP" id="MF_00197">
    <property type="entry name" value="DAP_epimerase"/>
    <property type="match status" value="1"/>
</dbReference>
<dbReference type="GO" id="GO:0008837">
    <property type="term" value="F:diaminopimelate epimerase activity"/>
    <property type="evidence" value="ECO:0007669"/>
    <property type="project" value="UniProtKB-UniRule"/>
</dbReference>
<dbReference type="AlphaFoldDB" id="A0A220VCV3"/>
<dbReference type="UniPathway" id="UPA00034">
    <property type="reaction ID" value="UER00025"/>
</dbReference>
<keyword evidence="12" id="KW-1185">Reference proteome</keyword>
<comment type="pathway">
    <text evidence="1 9">Amino-acid biosynthesis; L-lysine biosynthesis via DAP pathway; DL-2,6-diaminopimelate from LL-2,6-diaminopimelate: step 1/1.</text>
</comment>
<evidence type="ECO:0000256" key="2">
    <source>
        <dbReference type="ARBA" id="ARBA00010219"/>
    </source>
</evidence>
<dbReference type="EMBL" id="CP022355">
    <property type="protein sequence ID" value="ASK78177.1"/>
    <property type="molecule type" value="Genomic_DNA"/>
</dbReference>
<dbReference type="InterPro" id="IPR001653">
    <property type="entry name" value="DAP_epimerase_DapF"/>
</dbReference>
<dbReference type="GO" id="GO:0009089">
    <property type="term" value="P:lysine biosynthetic process via diaminopimelate"/>
    <property type="evidence" value="ECO:0007669"/>
    <property type="project" value="UniProtKB-UniRule"/>
</dbReference>
<feature type="site" description="Important for dimerization" evidence="9">
    <location>
        <position position="270"/>
    </location>
</feature>
<feature type="binding site" evidence="9">
    <location>
        <position position="13"/>
    </location>
    <ligand>
        <name>substrate</name>
    </ligand>
</feature>
<feature type="binding site" evidence="9">
    <location>
        <position position="66"/>
    </location>
    <ligand>
        <name>substrate</name>
    </ligand>
</feature>
<feature type="binding site" evidence="9">
    <location>
        <begin position="210"/>
        <end position="211"/>
    </location>
    <ligand>
        <name>substrate</name>
    </ligand>
</feature>
<feature type="binding site" evidence="9">
    <location>
        <position position="159"/>
    </location>
    <ligand>
        <name>substrate</name>
    </ligand>
</feature>
<feature type="site" description="Could be important to modulate the pK values of the two catalytic cysteine residues" evidence="9">
    <location>
        <position position="161"/>
    </location>
</feature>
<comment type="similarity">
    <text evidence="2 9">Belongs to the diaminopimelate epimerase family.</text>
</comment>
<dbReference type="Pfam" id="PF01678">
    <property type="entry name" value="DAP_epimerase"/>
    <property type="match status" value="2"/>
</dbReference>
<dbReference type="NCBIfam" id="TIGR00652">
    <property type="entry name" value="DapF"/>
    <property type="match status" value="1"/>
</dbReference>
<evidence type="ECO:0000313" key="11">
    <source>
        <dbReference type="EMBL" id="ASK78177.1"/>
    </source>
</evidence>
<evidence type="ECO:0000256" key="7">
    <source>
        <dbReference type="ARBA" id="ARBA00023235"/>
    </source>
</evidence>
<dbReference type="PANTHER" id="PTHR31689:SF0">
    <property type="entry name" value="DIAMINOPIMELATE EPIMERASE"/>
    <property type="match status" value="1"/>
</dbReference>
<feature type="site" description="Could be important to modulate the pK values of the two catalytic cysteine residues" evidence="9">
    <location>
        <position position="210"/>
    </location>
</feature>